<dbReference type="PANTHER" id="PTHR33202">
    <property type="entry name" value="ZINC UPTAKE REGULATION PROTEIN"/>
    <property type="match status" value="1"/>
</dbReference>
<organism evidence="9 10">
    <name type="scientific">Limnoraphis robusta CS-951</name>
    <dbReference type="NCBI Taxonomy" id="1637645"/>
    <lineage>
        <taxon>Bacteria</taxon>
        <taxon>Bacillati</taxon>
        <taxon>Cyanobacteriota</taxon>
        <taxon>Cyanophyceae</taxon>
        <taxon>Oscillatoriophycideae</taxon>
        <taxon>Oscillatoriales</taxon>
        <taxon>Sirenicapillariaceae</taxon>
        <taxon>Limnoraphis</taxon>
    </lineage>
</organism>
<dbReference type="GO" id="GO:0045892">
    <property type="term" value="P:negative regulation of DNA-templated transcription"/>
    <property type="evidence" value="ECO:0007669"/>
    <property type="project" value="TreeGrafter"/>
</dbReference>
<feature type="binding site" evidence="7">
    <location>
        <position position="124"/>
    </location>
    <ligand>
        <name>Zn(2+)</name>
        <dbReference type="ChEBI" id="CHEBI:29105"/>
    </ligand>
</feature>
<evidence type="ECO:0000256" key="7">
    <source>
        <dbReference type="PIRSR" id="PIRSR602481-1"/>
    </source>
</evidence>
<evidence type="ECO:0000256" key="8">
    <source>
        <dbReference type="PIRSR" id="PIRSR602481-2"/>
    </source>
</evidence>
<keyword evidence="4" id="KW-0805">Transcription regulation</keyword>
<dbReference type="Proteomes" id="UP000033607">
    <property type="component" value="Unassembled WGS sequence"/>
</dbReference>
<dbReference type="GO" id="GO:1900376">
    <property type="term" value="P:regulation of secondary metabolite biosynthetic process"/>
    <property type="evidence" value="ECO:0007669"/>
    <property type="project" value="TreeGrafter"/>
</dbReference>
<keyword evidence="8" id="KW-0408">Iron</keyword>
<accession>A0A0F5YFU2</accession>
<feature type="binding site" evidence="7">
    <location>
        <position position="84"/>
    </location>
    <ligand>
        <name>Zn(2+)</name>
        <dbReference type="ChEBI" id="CHEBI:29105"/>
    </ligand>
</feature>
<dbReference type="GO" id="GO:0003700">
    <property type="term" value="F:DNA-binding transcription factor activity"/>
    <property type="evidence" value="ECO:0007669"/>
    <property type="project" value="InterPro"/>
</dbReference>
<dbReference type="AlphaFoldDB" id="A0A0F5YFU2"/>
<dbReference type="InterPro" id="IPR002481">
    <property type="entry name" value="FUR"/>
</dbReference>
<evidence type="ECO:0000256" key="1">
    <source>
        <dbReference type="ARBA" id="ARBA00007957"/>
    </source>
</evidence>
<dbReference type="InterPro" id="IPR036388">
    <property type="entry name" value="WH-like_DNA-bd_sf"/>
</dbReference>
<dbReference type="EMBL" id="LATL02000272">
    <property type="protein sequence ID" value="KKD37746.1"/>
    <property type="molecule type" value="Genomic_DNA"/>
</dbReference>
<feature type="binding site" evidence="8">
    <location>
        <position position="113"/>
    </location>
    <ligand>
        <name>Fe cation</name>
        <dbReference type="ChEBI" id="CHEBI:24875"/>
    </ligand>
</feature>
<dbReference type="OrthoDB" id="8659436at2"/>
<reference evidence="9 10" key="1">
    <citation type="submission" date="2015-06" db="EMBL/GenBank/DDBJ databases">
        <title>Draft genome assembly of filamentous brackish cyanobacterium Limnoraphis robusta strain CS-951.</title>
        <authorList>
            <person name="Willis A."/>
            <person name="Parks M."/>
            <person name="Burford M.A."/>
        </authorList>
    </citation>
    <scope>NUCLEOTIDE SEQUENCE [LARGE SCALE GENOMIC DNA]</scope>
    <source>
        <strain evidence="9 10">CS-951</strain>
    </source>
</reference>
<keyword evidence="2" id="KW-0678">Repressor</keyword>
<dbReference type="PATRIC" id="fig|1637645.4.peg.5389"/>
<dbReference type="InterPro" id="IPR036390">
    <property type="entry name" value="WH_DNA-bd_sf"/>
</dbReference>
<dbReference type="SUPFAM" id="SSF46785">
    <property type="entry name" value="Winged helix' DNA-binding domain"/>
    <property type="match status" value="1"/>
</dbReference>
<feature type="binding site" evidence="7">
    <location>
        <position position="81"/>
    </location>
    <ligand>
        <name>Zn(2+)</name>
        <dbReference type="ChEBI" id="CHEBI:29105"/>
    </ligand>
</feature>
<dbReference type="Pfam" id="PF01475">
    <property type="entry name" value="FUR"/>
    <property type="match status" value="1"/>
</dbReference>
<dbReference type="GO" id="GO:0008270">
    <property type="term" value="F:zinc ion binding"/>
    <property type="evidence" value="ECO:0007669"/>
    <property type="project" value="TreeGrafter"/>
</dbReference>
<comment type="cofactor">
    <cofactor evidence="7">
        <name>Zn(2+)</name>
        <dbReference type="ChEBI" id="CHEBI:29105"/>
    </cofactor>
    <text evidence="7">Binds 1 zinc ion per subunit.</text>
</comment>
<name>A0A0F5YFU2_9CYAN</name>
<comment type="caution">
    <text evidence="9">The sequence shown here is derived from an EMBL/GenBank/DDBJ whole genome shotgun (WGS) entry which is preliminary data.</text>
</comment>
<feature type="binding site" evidence="7">
    <location>
        <position position="121"/>
    </location>
    <ligand>
        <name>Zn(2+)</name>
        <dbReference type="ChEBI" id="CHEBI:29105"/>
    </ligand>
</feature>
<gene>
    <name evidence="9" type="ORF">WN50_12630</name>
</gene>
<dbReference type="InterPro" id="IPR043135">
    <property type="entry name" value="Fur_C"/>
</dbReference>
<dbReference type="FunFam" id="1.10.10.10:FF:000459">
    <property type="entry name" value="Ferric uptake regulation protein"/>
    <property type="match status" value="1"/>
</dbReference>
<keyword evidence="7" id="KW-0479">Metal-binding</keyword>
<evidence type="ECO:0000256" key="2">
    <source>
        <dbReference type="ARBA" id="ARBA00022491"/>
    </source>
</evidence>
<keyword evidence="6" id="KW-0804">Transcription</keyword>
<evidence type="ECO:0000256" key="5">
    <source>
        <dbReference type="ARBA" id="ARBA00023125"/>
    </source>
</evidence>
<evidence type="ECO:0000256" key="6">
    <source>
        <dbReference type="ARBA" id="ARBA00023163"/>
    </source>
</evidence>
<evidence type="ECO:0000256" key="3">
    <source>
        <dbReference type="ARBA" id="ARBA00022833"/>
    </source>
</evidence>
<evidence type="ECO:0000256" key="4">
    <source>
        <dbReference type="ARBA" id="ARBA00023015"/>
    </source>
</evidence>
<dbReference type="RefSeq" id="WP_046278901.1">
    <property type="nucleotide sequence ID" value="NZ_LATL02000272.1"/>
</dbReference>
<evidence type="ECO:0000313" key="10">
    <source>
        <dbReference type="Proteomes" id="UP000033607"/>
    </source>
</evidence>
<dbReference type="CDD" id="cd07153">
    <property type="entry name" value="Fur_like"/>
    <property type="match status" value="1"/>
</dbReference>
<protein>
    <submittedName>
        <fullName evidence="9">Fur family transcriptional regulator</fullName>
    </submittedName>
</protein>
<comment type="cofactor">
    <cofactor evidence="8">
        <name>Mn(2+)</name>
        <dbReference type="ChEBI" id="CHEBI:29035"/>
    </cofactor>
    <cofactor evidence="8">
        <name>Fe(2+)</name>
        <dbReference type="ChEBI" id="CHEBI:29033"/>
    </cofactor>
    <text evidence="8">Binds 1 Mn(2+) or Fe(2+) ion per subunit.</text>
</comment>
<proteinExistence type="inferred from homology"/>
<sequence>MNTRRTRSQEVILDQLKTQKRSVSAQELYAELRKTQHKMGLATVYRALDTLKREGLVHVRTLPTGESVYSCVQQDEHHLTCVECGQSIPLNECPVHHLESLLQQSHNFKIYYHTLEFFGLCERCCHSEKMEKS</sequence>
<keyword evidence="5" id="KW-0238">DNA-binding</keyword>
<dbReference type="Gene3D" id="1.10.10.10">
    <property type="entry name" value="Winged helix-like DNA-binding domain superfamily/Winged helix DNA-binding domain"/>
    <property type="match status" value="1"/>
</dbReference>
<keyword evidence="3 7" id="KW-0862">Zinc</keyword>
<dbReference type="PANTHER" id="PTHR33202:SF19">
    <property type="entry name" value="FERRIC UPTAKE REGULATION PROTEIN"/>
    <property type="match status" value="1"/>
</dbReference>
<comment type="similarity">
    <text evidence="1">Belongs to the Fur family.</text>
</comment>
<dbReference type="Gene3D" id="3.30.1490.190">
    <property type="match status" value="1"/>
</dbReference>
<evidence type="ECO:0000313" key="9">
    <source>
        <dbReference type="EMBL" id="KKD37746.1"/>
    </source>
</evidence>
<dbReference type="GO" id="GO:0000976">
    <property type="term" value="F:transcription cis-regulatory region binding"/>
    <property type="evidence" value="ECO:0007669"/>
    <property type="project" value="TreeGrafter"/>
</dbReference>